<dbReference type="PANTHER" id="PTHR38099">
    <property type="entry name" value="LARGE RIBOSOMAL RNA SUBUNIT ACCUMULATION PROTEIN YCED"/>
    <property type="match status" value="1"/>
</dbReference>
<accession>F3L172</accession>
<reference evidence="6 7" key="1">
    <citation type="journal article" date="2011" name="J. Bacteriol.">
        <title>Genome sequence of strain IMCC3088, a proteorhodopsin-containing marine bacterium belonging to the OM60/NOR5 clade.</title>
        <authorList>
            <person name="Jang Y."/>
            <person name="Oh H.M."/>
            <person name="Kang I."/>
            <person name="Lee K."/>
            <person name="Yang S.J."/>
            <person name="Cho J.C."/>
        </authorList>
    </citation>
    <scope>NUCLEOTIDE SEQUENCE [LARGE SCALE GENOMIC DNA]</scope>
    <source>
        <strain evidence="6 7">IMCC3088</strain>
    </source>
</reference>
<dbReference type="OrthoDB" id="9786771at2"/>
<keyword evidence="7" id="KW-1185">Reference proteome</keyword>
<proteinExistence type="inferred from homology"/>
<protein>
    <recommendedName>
        <fullName evidence="3">Large ribosomal RNA subunit accumulation protein YceD</fullName>
    </recommendedName>
    <alternativeName>
        <fullName evidence="5">23S rRNA accumulation protein YceD</fullName>
    </alternativeName>
</protein>
<organism evidence="6 7">
    <name type="scientific">Aequoribacter fuscus</name>
    <dbReference type="NCBI Taxonomy" id="2518989"/>
    <lineage>
        <taxon>Bacteria</taxon>
        <taxon>Pseudomonadati</taxon>
        <taxon>Pseudomonadota</taxon>
        <taxon>Gammaproteobacteria</taxon>
        <taxon>Cellvibrionales</taxon>
        <taxon>Halieaceae</taxon>
        <taxon>Aequoribacter</taxon>
    </lineage>
</organism>
<evidence type="ECO:0000256" key="3">
    <source>
        <dbReference type="ARBA" id="ARBA00015716"/>
    </source>
</evidence>
<dbReference type="InterPro" id="IPR003772">
    <property type="entry name" value="YceD"/>
</dbReference>
<dbReference type="Pfam" id="PF02620">
    <property type="entry name" value="YceD"/>
    <property type="match status" value="1"/>
</dbReference>
<dbReference type="eggNOG" id="COG1399">
    <property type="taxonomic scope" value="Bacteria"/>
</dbReference>
<dbReference type="InterPro" id="IPR039255">
    <property type="entry name" value="YceD_bac"/>
</dbReference>
<dbReference type="PANTHER" id="PTHR38099:SF1">
    <property type="entry name" value="LARGE RIBOSOMAL RNA SUBUNIT ACCUMULATION PROTEIN YCED"/>
    <property type="match status" value="1"/>
</dbReference>
<dbReference type="GO" id="GO:0005829">
    <property type="term" value="C:cytosol"/>
    <property type="evidence" value="ECO:0007669"/>
    <property type="project" value="TreeGrafter"/>
</dbReference>
<dbReference type="RefSeq" id="WP_009575462.1">
    <property type="nucleotide sequence ID" value="NZ_AEIG01000026.1"/>
</dbReference>
<dbReference type="GO" id="GO:0042254">
    <property type="term" value="P:ribosome biogenesis"/>
    <property type="evidence" value="ECO:0007669"/>
    <property type="project" value="UniProtKB-KW"/>
</dbReference>
<dbReference type="STRING" id="2518989.IMCC3088_1164"/>
<comment type="similarity">
    <text evidence="2">Belongs to the DUF177 domain family.</text>
</comment>
<dbReference type="Proteomes" id="UP000005615">
    <property type="component" value="Unassembled WGS sequence"/>
</dbReference>
<evidence type="ECO:0000313" key="7">
    <source>
        <dbReference type="Proteomes" id="UP000005615"/>
    </source>
</evidence>
<gene>
    <name evidence="6" type="ORF">IMCC3088_1164</name>
</gene>
<evidence type="ECO:0000256" key="5">
    <source>
        <dbReference type="ARBA" id="ARBA00031841"/>
    </source>
</evidence>
<sequence>MKQGPLPKCFDARKACVKELELSGVVKASALSRLASVVSCEDTTISASLRFLRDEQRRFVVSVDVAGDVGVRCERCLDIMPLAVEAHSTLMLCSSDEQAQQCPNQYEPLVYTGDELDLYEVIEEELLLGLPVAPMHEAMCIDALPELEATPIVEDRKPNPFAVLANLTNDSNES</sequence>
<dbReference type="AlphaFoldDB" id="F3L172"/>
<comment type="caution">
    <text evidence="6">The sequence shown here is derived from an EMBL/GenBank/DDBJ whole genome shotgun (WGS) entry which is preliminary data.</text>
</comment>
<dbReference type="EMBL" id="AEIG01000026">
    <property type="protein sequence ID" value="EGG30017.1"/>
    <property type="molecule type" value="Genomic_DNA"/>
</dbReference>
<evidence type="ECO:0000256" key="2">
    <source>
        <dbReference type="ARBA" id="ARBA00010740"/>
    </source>
</evidence>
<evidence type="ECO:0000256" key="1">
    <source>
        <dbReference type="ARBA" id="ARBA00002868"/>
    </source>
</evidence>
<name>F3L172_9GAMM</name>
<evidence type="ECO:0000313" key="6">
    <source>
        <dbReference type="EMBL" id="EGG30017.1"/>
    </source>
</evidence>
<comment type="function">
    <text evidence="1">Plays a role in synthesis, processing and/or stability of 23S rRNA.</text>
</comment>
<keyword evidence="4" id="KW-0690">Ribosome biogenesis</keyword>
<evidence type="ECO:0000256" key="4">
    <source>
        <dbReference type="ARBA" id="ARBA00022517"/>
    </source>
</evidence>